<evidence type="ECO:0000313" key="2">
    <source>
        <dbReference type="Proteomes" id="UP000001023"/>
    </source>
</evidence>
<dbReference type="KEGG" id="sil:SPO2878"/>
<dbReference type="Proteomes" id="UP000001023">
    <property type="component" value="Chromosome"/>
</dbReference>
<reference evidence="1 2" key="1">
    <citation type="journal article" date="2004" name="Nature">
        <title>Genome sequence of Silicibacter pomeroyi reveals adaptations to the marine environment.</title>
        <authorList>
            <person name="Moran M.A."/>
            <person name="Buchan A."/>
            <person name="Gonzalez J.M."/>
            <person name="Heidelberg J.F."/>
            <person name="Whitman W.B."/>
            <person name="Kiene R.P."/>
            <person name="Henriksen J.R."/>
            <person name="King G.M."/>
            <person name="Belas R."/>
            <person name="Fuqua C."/>
            <person name="Brinkac L."/>
            <person name="Lewis M."/>
            <person name="Johri S."/>
            <person name="Weaver B."/>
            <person name="Pai G."/>
            <person name="Eisen J.A."/>
            <person name="Rahe E."/>
            <person name="Sheldon W.M."/>
            <person name="Ye W."/>
            <person name="Miller T.R."/>
            <person name="Carlton J."/>
            <person name="Rasko D.A."/>
            <person name="Paulsen I.T."/>
            <person name="Ren Q."/>
            <person name="Daugherty S.C."/>
            <person name="Deboy R.T."/>
            <person name="Dodson R.J."/>
            <person name="Durkin A.S."/>
            <person name="Madupu R."/>
            <person name="Nelson W.C."/>
            <person name="Sullivan S.A."/>
            <person name="Rosovitz M.J."/>
            <person name="Haft D.H."/>
            <person name="Selengut J."/>
            <person name="Ward N."/>
        </authorList>
    </citation>
    <scope>NUCLEOTIDE SEQUENCE [LARGE SCALE GENOMIC DNA]</scope>
    <source>
        <strain evidence="2">ATCC 700808 / DSM 15171 / DSS-3</strain>
    </source>
</reference>
<accession>Q5LPH0</accession>
<dbReference type="eggNOG" id="COG5469">
    <property type="taxonomic scope" value="Bacteria"/>
</dbReference>
<dbReference type="AlphaFoldDB" id="Q5LPH0"/>
<dbReference type="DNASU" id="3194483"/>
<evidence type="ECO:0000313" key="1">
    <source>
        <dbReference type="EMBL" id="AAV96119.1"/>
    </source>
</evidence>
<dbReference type="InterPro" id="IPR012863">
    <property type="entry name" value="DUF1636"/>
</dbReference>
<protein>
    <recommendedName>
        <fullName evidence="3">Metal-binding protein</fullName>
    </recommendedName>
</protein>
<dbReference type="STRING" id="246200.SPO2878"/>
<dbReference type="SMR" id="Q5LPH0"/>
<gene>
    <name evidence="1" type="ordered locus">SPO2878</name>
</gene>
<organism evidence="1 2">
    <name type="scientific">Ruegeria pomeroyi (strain ATCC 700808 / DSM 15171 / DSS-3)</name>
    <name type="common">Silicibacter pomeroyi</name>
    <dbReference type="NCBI Taxonomy" id="246200"/>
    <lineage>
        <taxon>Bacteria</taxon>
        <taxon>Pseudomonadati</taxon>
        <taxon>Pseudomonadota</taxon>
        <taxon>Alphaproteobacteria</taxon>
        <taxon>Rhodobacterales</taxon>
        <taxon>Roseobacteraceae</taxon>
        <taxon>Ruegeria</taxon>
    </lineage>
</organism>
<proteinExistence type="predicted"/>
<keyword evidence="2" id="KW-1185">Reference proteome</keyword>
<dbReference type="EMBL" id="CP000031">
    <property type="protein sequence ID" value="AAV96119.1"/>
    <property type="molecule type" value="Genomic_DNA"/>
</dbReference>
<dbReference type="HOGENOM" id="CLU_125446_1_0_5"/>
<evidence type="ECO:0008006" key="3">
    <source>
        <dbReference type="Google" id="ProtNLM"/>
    </source>
</evidence>
<dbReference type="PaxDb" id="246200-SPO2878"/>
<sequence>MRHICGTHQGVTMSDMRLSLCSSCLGDRDRDLAAERAAVTEALARAGLNGRVELVEHACFGACATPVALALQGVGRASYVFSDLDVVADADDIAATCRVYLDSPGGWIADARPCGRLRQCLLARIPAYST</sequence>
<dbReference type="Pfam" id="PF07845">
    <property type="entry name" value="DUF1636"/>
    <property type="match status" value="1"/>
</dbReference>
<reference evidence="1 2" key="2">
    <citation type="journal article" date="2014" name="Stand. Genomic Sci.">
        <title>An updated genome annotation for the model marine bacterium Ruegeria pomeroyi DSS-3.</title>
        <authorList>
            <person name="Rivers A.R."/>
            <person name="Smith C.B."/>
            <person name="Moran M.A."/>
        </authorList>
    </citation>
    <scope>GENOME REANNOTATION</scope>
    <source>
        <strain evidence="2">ATCC 700808 / DSM 15171 / DSS-3</strain>
    </source>
</reference>
<name>Q5LPH0_RUEPO</name>